<feature type="compositionally biased region" description="Low complexity" evidence="1">
    <location>
        <begin position="630"/>
        <end position="648"/>
    </location>
</feature>
<dbReference type="InterPro" id="IPR003169">
    <property type="entry name" value="GYF"/>
</dbReference>
<feature type="compositionally biased region" description="Basic and acidic residues" evidence="1">
    <location>
        <begin position="619"/>
        <end position="629"/>
    </location>
</feature>
<proteinExistence type="predicted"/>
<dbReference type="InterPro" id="IPR035445">
    <property type="entry name" value="GYF-like_dom_sf"/>
</dbReference>
<protein>
    <submittedName>
        <fullName evidence="3">SMY2</fullName>
    </submittedName>
</protein>
<sequence>MFLHFIVPSHCKLHNSVNVHPMDYQQSHQVDYISTVNSVNSQLQDFGIGSTIGSANPISGSSTPLGGVPQIHRSVSLMDTLGIQRTQSPFHNAPGNDSPSIFSQQTSIHWNMNSGINTGGGEIPFNAAGPGNGMAAGTGTGDIHTPISRPPGIITNVQQTSWQYLDHSNQVQGPFDSEIMDQWYNAGFFNESLHLMPMNSDDPFHFSGRFIMFNDLLSKTGIINPFHAFDMICFNHALASAAAPSNNMMNFGQKGSSTSLMQQHVLGQSQAHPANLSQRQPKPFDLPASNTTISSSSTTPVPVLQNMISKGLHFDNNTYANIDRNFQSPDLSHSQILQLKNEDGSYYQNTTVSVPFSKHVQAVDSFELPLESVSDKSTGSFAAKSDTYQLAPQTYQTTQPIRSVDATSIKDQYQPTNAQTEASNSTANDILQQNIPAKEPSTDPTTNSVSVEKSKEAPVKAKTEKKFNADVIQQLILEEELERKKKEEKKKKKEQKPKNIEENSKVNNRTTSSQSKSDEKKEASPWSATPKPAVQTKSLSDIQRRDAEEKRKREAERERKEREAALKLQHALLAEEQKTKFNVSSVASWANPVGTKAPAKAPVKTTSRSTPEPSADSIKYIEEQRRILEEIQNSQNKSSASPSSDSWSTIAKKKTSLDSPRPAPQINNSFLNPGNTKKKILHGSSISIPTLKKGVTSSPINYSGNQSTSARRQFLSWCRSQMKLAPGVKVDSVLEMLLSLPPSMDSKEIISDTIYANSSVMEGRSFASEFIKRRIECEKSLNDPLTWSEALALPQGSADDWEFQVVSKKKGKRN</sequence>
<feature type="domain" description="GYF" evidence="2">
    <location>
        <begin position="159"/>
        <end position="214"/>
    </location>
</feature>
<feature type="compositionally biased region" description="Basic and acidic residues" evidence="1">
    <location>
        <begin position="452"/>
        <end position="462"/>
    </location>
</feature>
<feature type="compositionally biased region" description="Polar residues" evidence="1">
    <location>
        <begin position="665"/>
        <end position="674"/>
    </location>
</feature>
<dbReference type="PANTHER" id="PTHR14445:SF36">
    <property type="entry name" value="FI03272P-RELATED"/>
    <property type="match status" value="1"/>
</dbReference>
<dbReference type="SMART" id="SM00444">
    <property type="entry name" value="GYF"/>
    <property type="match status" value="1"/>
</dbReference>
<dbReference type="AlphaFoldDB" id="Q875M1"/>
<organism evidence="3">
    <name type="scientific">Kluyveromyces lactis</name>
    <name type="common">Yeast</name>
    <name type="synonym">Candida sphaerica</name>
    <dbReference type="NCBI Taxonomy" id="28985"/>
    <lineage>
        <taxon>Eukaryota</taxon>
        <taxon>Fungi</taxon>
        <taxon>Dikarya</taxon>
        <taxon>Ascomycota</taxon>
        <taxon>Saccharomycotina</taxon>
        <taxon>Saccharomycetes</taxon>
        <taxon>Saccharomycetales</taxon>
        <taxon>Saccharomycetaceae</taxon>
        <taxon>Kluyveromyces</taxon>
    </lineage>
</organism>
<dbReference type="InterPro" id="IPR051640">
    <property type="entry name" value="GRB10-interact_GYF"/>
</dbReference>
<reference evidence="3" key="1">
    <citation type="submission" date="2002-08" db="EMBL/GenBank/DDBJ databases">
        <authorList>
            <person name="Langkjaer R.B."/>
            <person name="Cliften P.F."/>
            <person name="Johnston M."/>
            <person name="Piskur J."/>
        </authorList>
    </citation>
    <scope>NUCLEOTIDE SEQUENCE</scope>
    <source>
        <strain evidence="3">CLIB210</strain>
    </source>
</reference>
<feature type="compositionally biased region" description="Polar residues" evidence="1">
    <location>
        <begin position="505"/>
        <end position="515"/>
    </location>
</feature>
<dbReference type="Gene3D" id="3.30.1490.40">
    <property type="match status" value="1"/>
</dbReference>
<reference evidence="3" key="2">
    <citation type="journal article" date="2003" name="Nature">
        <title>Yeast genome duplication was followed by asynchronous differentiation of duplicated genes.</title>
        <authorList>
            <person name="Langkjaer R.B."/>
            <person name="Cliften P.F."/>
            <person name="Johnston M."/>
            <person name="Piskur J."/>
        </authorList>
    </citation>
    <scope>NUCLEOTIDE SEQUENCE</scope>
    <source>
        <strain evidence="3">CLIB210</strain>
    </source>
</reference>
<dbReference type="VEuPathDB" id="FungiDB:KLLA0_E24531g"/>
<feature type="region of interest" description="Disordered" evidence="1">
    <location>
        <begin position="485"/>
        <end position="563"/>
    </location>
</feature>
<feature type="compositionally biased region" description="Polar residues" evidence="1">
    <location>
        <begin position="442"/>
        <end position="451"/>
    </location>
</feature>
<accession>Q875M1</accession>
<dbReference type="SUPFAM" id="SSF55277">
    <property type="entry name" value="GYF domain"/>
    <property type="match status" value="1"/>
</dbReference>
<dbReference type="Pfam" id="PF02213">
    <property type="entry name" value="GYF"/>
    <property type="match status" value="1"/>
</dbReference>
<evidence type="ECO:0000256" key="1">
    <source>
        <dbReference type="SAM" id="MobiDB-lite"/>
    </source>
</evidence>
<feature type="region of interest" description="Disordered" evidence="1">
    <location>
        <begin position="434"/>
        <end position="462"/>
    </location>
</feature>
<evidence type="ECO:0000313" key="3">
    <source>
        <dbReference type="EMBL" id="AAO32610.1"/>
    </source>
</evidence>
<dbReference type="EMBL" id="AY145048">
    <property type="protein sequence ID" value="AAO32610.1"/>
    <property type="molecule type" value="Genomic_DNA"/>
</dbReference>
<dbReference type="PROSITE" id="PS50829">
    <property type="entry name" value="GYF"/>
    <property type="match status" value="1"/>
</dbReference>
<dbReference type="GO" id="GO:0005829">
    <property type="term" value="C:cytosol"/>
    <property type="evidence" value="ECO:0007669"/>
    <property type="project" value="TreeGrafter"/>
</dbReference>
<feature type="region of interest" description="Disordered" evidence="1">
    <location>
        <begin position="590"/>
        <end position="674"/>
    </location>
</feature>
<name>Q875M1_KLULC</name>
<dbReference type="PANTHER" id="PTHR14445">
    <property type="entry name" value="GRB10 INTERACTING GYF PROTEIN"/>
    <property type="match status" value="1"/>
</dbReference>
<feature type="compositionally biased region" description="Basic and acidic residues" evidence="1">
    <location>
        <begin position="542"/>
        <end position="563"/>
    </location>
</feature>
<evidence type="ECO:0000259" key="2">
    <source>
        <dbReference type="PROSITE" id="PS50829"/>
    </source>
</evidence>
<feature type="compositionally biased region" description="Basic residues" evidence="1">
    <location>
        <begin position="486"/>
        <end position="495"/>
    </location>
</feature>